<dbReference type="InterPro" id="IPR048037">
    <property type="entry name" value="DmmA-like_C"/>
</dbReference>
<keyword evidence="2" id="KW-0001">2Fe-2S</keyword>
<dbReference type="NCBIfam" id="NF041259">
    <property type="entry name" value="mono_DmmA_fam"/>
    <property type="match status" value="1"/>
</dbReference>
<evidence type="ECO:0000259" key="8">
    <source>
        <dbReference type="Pfam" id="PF22290"/>
    </source>
</evidence>
<dbReference type="GO" id="GO:0016491">
    <property type="term" value="F:oxidoreductase activity"/>
    <property type="evidence" value="ECO:0007669"/>
    <property type="project" value="UniProtKB-KW"/>
</dbReference>
<keyword evidence="9" id="KW-0614">Plasmid</keyword>
<geneLocation type="plasmid" evidence="9">
    <name>unnamed1</name>
</geneLocation>
<evidence type="ECO:0000256" key="6">
    <source>
        <dbReference type="ARBA" id="ARBA00023014"/>
    </source>
</evidence>
<feature type="domain" description="Dimethylamine monooxygenase subunit DmmA-like C-terminal" evidence="7">
    <location>
        <begin position="140"/>
        <end position="183"/>
    </location>
</feature>
<dbReference type="RefSeq" id="WP_135706844.1">
    <property type="nucleotide sequence ID" value="NZ_CP038636.1"/>
</dbReference>
<dbReference type="EMBL" id="CP038636">
    <property type="protein sequence ID" value="QBY55605.1"/>
    <property type="molecule type" value="Genomic_DNA"/>
</dbReference>
<evidence type="ECO:0000256" key="1">
    <source>
        <dbReference type="ARBA" id="ARBA00022630"/>
    </source>
</evidence>
<reference evidence="9 10" key="1">
    <citation type="submission" date="2019-03" db="EMBL/GenBank/DDBJ databases">
        <title>Efficiently degradation of phenoxyalkanoic acid herbicides by Cupriavidus oxalaticus strain X32.</title>
        <authorList>
            <person name="Sheng X."/>
        </authorList>
    </citation>
    <scope>NUCLEOTIDE SEQUENCE [LARGE SCALE GENOMIC DNA]</scope>
    <source>
        <strain evidence="9 10">X32</strain>
        <plasmid evidence="9 10">unnamed1</plasmid>
    </source>
</reference>
<proteinExistence type="predicted"/>
<dbReference type="GO" id="GO:0046872">
    <property type="term" value="F:metal ion binding"/>
    <property type="evidence" value="ECO:0007669"/>
    <property type="project" value="UniProtKB-KW"/>
</dbReference>
<dbReference type="GO" id="GO:0051537">
    <property type="term" value="F:2 iron, 2 sulfur cluster binding"/>
    <property type="evidence" value="ECO:0007669"/>
    <property type="project" value="UniProtKB-KW"/>
</dbReference>
<dbReference type="Pfam" id="PF22289">
    <property type="entry name" value="DmmA-like_C"/>
    <property type="match status" value="1"/>
</dbReference>
<keyword evidence="3" id="KW-0479">Metal-binding</keyword>
<dbReference type="OrthoDB" id="6955242at2"/>
<evidence type="ECO:0000256" key="4">
    <source>
        <dbReference type="ARBA" id="ARBA00023002"/>
    </source>
</evidence>
<evidence type="ECO:0000313" key="9">
    <source>
        <dbReference type="EMBL" id="QBY55605.1"/>
    </source>
</evidence>
<keyword evidence="6" id="KW-0411">Iron-sulfur</keyword>
<dbReference type="AlphaFoldDB" id="A0A4P7LIG9"/>
<evidence type="ECO:0000313" key="10">
    <source>
        <dbReference type="Proteomes" id="UP000295294"/>
    </source>
</evidence>
<dbReference type="Proteomes" id="UP000295294">
    <property type="component" value="Plasmid unnamed1"/>
</dbReference>
<evidence type="ECO:0000256" key="2">
    <source>
        <dbReference type="ARBA" id="ARBA00022714"/>
    </source>
</evidence>
<name>A0A4P7LIG9_9BURK</name>
<organism evidence="9 10">
    <name type="scientific">Cupriavidus oxalaticus</name>
    <dbReference type="NCBI Taxonomy" id="96344"/>
    <lineage>
        <taxon>Bacteria</taxon>
        <taxon>Pseudomonadati</taxon>
        <taxon>Pseudomonadota</taxon>
        <taxon>Betaproteobacteria</taxon>
        <taxon>Burkholderiales</taxon>
        <taxon>Burkholderiaceae</taxon>
        <taxon>Cupriavidus</taxon>
    </lineage>
</organism>
<keyword evidence="4" id="KW-0560">Oxidoreductase</keyword>
<evidence type="ECO:0000256" key="3">
    <source>
        <dbReference type="ARBA" id="ARBA00022723"/>
    </source>
</evidence>
<dbReference type="Pfam" id="PF22290">
    <property type="entry name" value="DmmA-like_N"/>
    <property type="match status" value="1"/>
</dbReference>
<dbReference type="KEGG" id="cox:E0W60_31900"/>
<evidence type="ECO:0000256" key="5">
    <source>
        <dbReference type="ARBA" id="ARBA00023004"/>
    </source>
</evidence>
<sequence length="193" mass="19823">MLVTGIKSMPVYRALQFDRSGHTHLAVACGAGAEALLRLAAQASRAGSAASACELLYAPAASADLAEGVRAAWPGATIAASGNALLAALAQALARQPMGLRFYAAGDEDFLAQASRSAEQHGLDPDEMQCEHVAPAAARRVYCIHCHTCNAAVSGSLAPCAGCGRTLLVRDHYSRRLAAFMGVMADAETPGAA</sequence>
<evidence type="ECO:0000259" key="7">
    <source>
        <dbReference type="Pfam" id="PF22289"/>
    </source>
</evidence>
<accession>A0A4P7LIG9</accession>
<feature type="domain" description="Dimethylamine monooxygenase subunit DmmA-like N-terminal" evidence="8">
    <location>
        <begin position="5"/>
        <end position="127"/>
    </location>
</feature>
<keyword evidence="5" id="KW-0408">Iron</keyword>
<dbReference type="InterPro" id="IPR054582">
    <property type="entry name" value="DmmA-like_N"/>
</dbReference>
<keyword evidence="1" id="KW-0285">Flavoprotein</keyword>
<protein>
    <submittedName>
        <fullName evidence="9">Uncharacterized protein</fullName>
    </submittedName>
</protein>
<gene>
    <name evidence="9" type="ORF">E0W60_31900</name>
</gene>